<evidence type="ECO:0000256" key="4">
    <source>
        <dbReference type="ARBA" id="ARBA00022801"/>
    </source>
</evidence>
<evidence type="ECO:0000256" key="5">
    <source>
        <dbReference type="ARBA" id="ARBA00022837"/>
    </source>
</evidence>
<reference evidence="10" key="1">
    <citation type="submission" date="2025-08" db="UniProtKB">
        <authorList>
            <consortium name="RefSeq"/>
        </authorList>
    </citation>
    <scope>IDENTIFICATION</scope>
    <source>
        <tissue evidence="10">Muscle</tissue>
    </source>
</reference>
<feature type="domain" description="Sulfatase N-terminal" evidence="8">
    <location>
        <begin position="37"/>
        <end position="355"/>
    </location>
</feature>
<dbReference type="Proteomes" id="UP000694941">
    <property type="component" value="Unplaced"/>
</dbReference>
<evidence type="ECO:0000256" key="3">
    <source>
        <dbReference type="ARBA" id="ARBA00022723"/>
    </source>
</evidence>
<comment type="cofactor">
    <cofactor evidence="1">
        <name>Ca(2+)</name>
        <dbReference type="ChEBI" id="CHEBI:29108"/>
    </cofactor>
</comment>
<dbReference type="PANTHER" id="PTHR10342">
    <property type="entry name" value="ARYLSULFATASE"/>
    <property type="match status" value="1"/>
</dbReference>
<evidence type="ECO:0000256" key="2">
    <source>
        <dbReference type="ARBA" id="ARBA00008779"/>
    </source>
</evidence>
<dbReference type="InterPro" id="IPR017850">
    <property type="entry name" value="Alkaline_phosphatase_core_sf"/>
</dbReference>
<dbReference type="RefSeq" id="XP_022246864.1">
    <property type="nucleotide sequence ID" value="XM_022391156.1"/>
</dbReference>
<feature type="signal peptide" evidence="7">
    <location>
        <begin position="1"/>
        <end position="31"/>
    </location>
</feature>
<name>A0ABM1STA8_LIMPO</name>
<keyword evidence="4" id="KW-0378">Hydrolase</keyword>
<dbReference type="PANTHER" id="PTHR10342:SF273">
    <property type="entry name" value="RE14504P"/>
    <property type="match status" value="1"/>
</dbReference>
<keyword evidence="9" id="KW-1185">Reference proteome</keyword>
<dbReference type="InterPro" id="IPR024607">
    <property type="entry name" value="Sulfatase_CS"/>
</dbReference>
<evidence type="ECO:0000313" key="10">
    <source>
        <dbReference type="RefSeq" id="XP_022246864.1"/>
    </source>
</evidence>
<dbReference type="CDD" id="cd16029">
    <property type="entry name" value="4-S"/>
    <property type="match status" value="1"/>
</dbReference>
<accession>A0ABM1STA8</accession>
<dbReference type="SUPFAM" id="SSF53649">
    <property type="entry name" value="Alkaline phosphatase-like"/>
    <property type="match status" value="1"/>
</dbReference>
<evidence type="ECO:0000259" key="8">
    <source>
        <dbReference type="Pfam" id="PF00884"/>
    </source>
</evidence>
<dbReference type="Gene3D" id="3.30.1120.10">
    <property type="match status" value="1"/>
</dbReference>
<evidence type="ECO:0000256" key="7">
    <source>
        <dbReference type="SAM" id="SignalP"/>
    </source>
</evidence>
<protein>
    <submittedName>
        <fullName evidence="10">Arylsulfatase B-like isoform X1</fullName>
    </submittedName>
</protein>
<gene>
    <name evidence="10" type="primary">LOC106463621</name>
</gene>
<sequence>MSHIRGNTMVNVGQNILSFYILLTLTQNIQGQNTSTPHIVLIVADDLGWNDVSWNNPDIKTPNLERLALGGVILNQSYVQPVCTPSRTAFMTGYFPYHVGRQNTYIHHLQPSGVFLNYTYLPEKLKQLGYSTHVVGKWHLGYCNWSYTPTFRGFDSFFGYYLGSEDYYTHETHPSEFKNRGLNEQLFLDFRNNTKPAKGYDGIYSTQVFSKATTELISRLSPRVPTFLYLPFQAVHSPLEVPQKYQDMYNNIKDVNRRKYSGMVTALDEAIGNITIALKKFGFYGNSIIAFTTDNGGQVYAGGNNWPLRGNKDTLWEGGTRGPAFVHSPLLNRTGFVTDNLFHAVDWLPTLLHVAHGQADPGIDGIDQWNMINGYGTPPRNEFIYNIYDTNTSRTRGAIRVGDYKLIIGSGGSPSGWFPPPTVNCTNLSNYTIYQQNPLEDQIYLFNIRNDPTEHHNLVTSSPHIVDKLRRRLLQHKATMIPADDPPDDPKGNPKLWNNIFSPGWCKAKGIKRF</sequence>
<dbReference type="Pfam" id="PF00884">
    <property type="entry name" value="Sulfatase"/>
    <property type="match status" value="1"/>
</dbReference>
<keyword evidence="6" id="KW-0325">Glycoprotein</keyword>
<evidence type="ECO:0000256" key="6">
    <source>
        <dbReference type="ARBA" id="ARBA00023180"/>
    </source>
</evidence>
<organism evidence="9 10">
    <name type="scientific">Limulus polyphemus</name>
    <name type="common">Atlantic horseshoe crab</name>
    <dbReference type="NCBI Taxonomy" id="6850"/>
    <lineage>
        <taxon>Eukaryota</taxon>
        <taxon>Metazoa</taxon>
        <taxon>Ecdysozoa</taxon>
        <taxon>Arthropoda</taxon>
        <taxon>Chelicerata</taxon>
        <taxon>Merostomata</taxon>
        <taxon>Xiphosura</taxon>
        <taxon>Limulidae</taxon>
        <taxon>Limulus</taxon>
    </lineage>
</organism>
<comment type="similarity">
    <text evidence="2">Belongs to the sulfatase family.</text>
</comment>
<keyword evidence="7" id="KW-0732">Signal</keyword>
<dbReference type="InterPro" id="IPR000917">
    <property type="entry name" value="Sulfatase_N"/>
</dbReference>
<proteinExistence type="inferred from homology"/>
<keyword evidence="3" id="KW-0479">Metal-binding</keyword>
<keyword evidence="5" id="KW-0106">Calcium</keyword>
<dbReference type="GeneID" id="106463621"/>
<evidence type="ECO:0000256" key="1">
    <source>
        <dbReference type="ARBA" id="ARBA00001913"/>
    </source>
</evidence>
<dbReference type="InterPro" id="IPR047115">
    <property type="entry name" value="ARSB"/>
</dbReference>
<evidence type="ECO:0000313" key="9">
    <source>
        <dbReference type="Proteomes" id="UP000694941"/>
    </source>
</evidence>
<feature type="chain" id="PRO_5046849748" evidence="7">
    <location>
        <begin position="32"/>
        <end position="514"/>
    </location>
</feature>
<dbReference type="PROSITE" id="PS00149">
    <property type="entry name" value="SULFATASE_2"/>
    <property type="match status" value="1"/>
</dbReference>
<dbReference type="Gene3D" id="3.40.720.10">
    <property type="entry name" value="Alkaline Phosphatase, subunit A"/>
    <property type="match status" value="1"/>
</dbReference>
<dbReference type="PROSITE" id="PS00523">
    <property type="entry name" value="SULFATASE_1"/>
    <property type="match status" value="1"/>
</dbReference>